<dbReference type="EMBL" id="AP013058">
    <property type="protein sequence ID" value="BAN22238.1"/>
    <property type="molecule type" value="Genomic_DNA"/>
</dbReference>
<dbReference type="KEGG" id="buo:BRPE64_ACDS04840"/>
<dbReference type="RefSeq" id="WP_016344400.1">
    <property type="nucleotide sequence ID" value="NC_021287.1"/>
</dbReference>
<dbReference type="EC" id="2.4.99.24" evidence="4"/>
<dbReference type="Proteomes" id="UP000013966">
    <property type="component" value="Chromosome 1"/>
</dbReference>
<evidence type="ECO:0000256" key="4">
    <source>
        <dbReference type="ARBA" id="ARBA00044042"/>
    </source>
</evidence>
<comment type="similarity">
    <text evidence="3">Belongs to the glycosyltransferase 9 family.</text>
</comment>
<dbReference type="NCBIfam" id="TIGR02195">
    <property type="entry name" value="heptsyl_trn_II"/>
    <property type="match status" value="1"/>
</dbReference>
<keyword evidence="2 7" id="KW-0808">Transferase</keyword>
<organism evidence="7 8">
    <name type="scientific">Caballeronia insecticola</name>
    <dbReference type="NCBI Taxonomy" id="758793"/>
    <lineage>
        <taxon>Bacteria</taxon>
        <taxon>Pseudomonadati</taxon>
        <taxon>Pseudomonadota</taxon>
        <taxon>Betaproteobacteria</taxon>
        <taxon>Burkholderiales</taxon>
        <taxon>Burkholderiaceae</taxon>
        <taxon>Caballeronia</taxon>
    </lineage>
</organism>
<dbReference type="PANTHER" id="PTHR30160">
    <property type="entry name" value="TETRAACYLDISACCHARIDE 4'-KINASE-RELATED"/>
    <property type="match status" value="1"/>
</dbReference>
<evidence type="ECO:0000256" key="2">
    <source>
        <dbReference type="ARBA" id="ARBA00022679"/>
    </source>
</evidence>
<dbReference type="Pfam" id="PF01075">
    <property type="entry name" value="Glyco_transf_9"/>
    <property type="match status" value="1"/>
</dbReference>
<dbReference type="InterPro" id="IPR002201">
    <property type="entry name" value="Glyco_trans_9"/>
</dbReference>
<dbReference type="SUPFAM" id="SSF53756">
    <property type="entry name" value="UDP-Glycosyltransferase/glycogen phosphorylase"/>
    <property type="match status" value="1"/>
</dbReference>
<accession>R4WF98</accession>
<dbReference type="Gene3D" id="3.40.50.2000">
    <property type="entry name" value="Glycogen Phosphorylase B"/>
    <property type="match status" value="2"/>
</dbReference>
<name>R4WF98_9BURK</name>
<evidence type="ECO:0000256" key="3">
    <source>
        <dbReference type="ARBA" id="ARBA00043995"/>
    </source>
</evidence>
<proteinExistence type="inferred from homology"/>
<dbReference type="InterPro" id="IPR051199">
    <property type="entry name" value="LPS_LOS_Heptosyltrfase"/>
</dbReference>
<gene>
    <name evidence="7" type="ORF">BRPE64_ACDS04840</name>
</gene>
<evidence type="ECO:0000256" key="6">
    <source>
        <dbReference type="SAM" id="MobiDB-lite"/>
    </source>
</evidence>
<dbReference type="FunFam" id="3.40.50.2000:FF:000023">
    <property type="entry name" value="ADP-heptose--LPS heptosyltransferase II"/>
    <property type="match status" value="1"/>
</dbReference>
<dbReference type="STRING" id="758793.BRPE64_ACDS04840"/>
<evidence type="ECO:0000313" key="7">
    <source>
        <dbReference type="EMBL" id="BAN22238.1"/>
    </source>
</evidence>
<keyword evidence="1" id="KW-0328">Glycosyltransferase</keyword>
<dbReference type="GO" id="GO:0008713">
    <property type="term" value="F:ADP-heptose-lipopolysaccharide heptosyltransferase activity"/>
    <property type="evidence" value="ECO:0007669"/>
    <property type="project" value="UniProtKB-EC"/>
</dbReference>
<sequence>MRRALVIAPNWIGDALMAQPLFTLLRKLHPRIAIDAVAPTWVAPVLERMPEIRDVYATDLAHGKLQLLRRWQLASDLRDVGYDAAYVLPNSMKSALIPWMAGINLRIGYTGESRYGLLNVRHANPPKTERPPMTARYAALAYAPGAKLPFIDKFAQGHAAGHAANGESAPPDAPTLPVPRLDADPNEAARVSTRFDLDTRAPLVVFCPGAEYGPAKRWPPEHFASLAQFIAQSFPYARIIALGSNKDAPIAQAIAERAPNVRNLCGQTSLGEACALISRASAVVTNDSGLMHVAAASRRPLVAVYGSTDPRHTPPLSDLAKVQWLHLECSPCFARECPLGHLNCLRELTAEQVFGDLRGMLLAHR</sequence>
<dbReference type="HOGENOM" id="CLU_038371_7_0_4"/>
<keyword evidence="8" id="KW-1185">Reference proteome</keyword>
<comment type="catalytic activity">
    <reaction evidence="5">
        <text>an L-alpha-D-Hep-(1-&gt;5)-[alpha-Kdo-(2-&gt;4)]-alpha-Kdo-(2-&gt;6)-lipid A + ADP-L-glycero-beta-D-manno-heptose = an L-alpha-D-Hep-(1-&gt;3)-L-alpha-D-Hep-(1-&gt;5)-[alpha-Kdo-(2-&gt;4)]-alpha-Kdo-(2-&gt;6)-lipid A + ADP + H(+)</text>
        <dbReference type="Rhea" id="RHEA:74071"/>
        <dbReference type="ChEBI" id="CHEBI:15378"/>
        <dbReference type="ChEBI" id="CHEBI:61506"/>
        <dbReference type="ChEBI" id="CHEBI:193068"/>
        <dbReference type="ChEBI" id="CHEBI:193069"/>
        <dbReference type="ChEBI" id="CHEBI:456216"/>
        <dbReference type="EC" id="2.4.99.24"/>
    </reaction>
</comment>
<feature type="region of interest" description="Disordered" evidence="6">
    <location>
        <begin position="161"/>
        <end position="181"/>
    </location>
</feature>
<dbReference type="OrthoDB" id="9797795at2"/>
<dbReference type="InterPro" id="IPR011910">
    <property type="entry name" value="RfaF"/>
</dbReference>
<dbReference type="PATRIC" id="fig|758793.3.peg.483"/>
<evidence type="ECO:0000256" key="1">
    <source>
        <dbReference type="ARBA" id="ARBA00022676"/>
    </source>
</evidence>
<dbReference type="GO" id="GO:0005829">
    <property type="term" value="C:cytosol"/>
    <property type="evidence" value="ECO:0007669"/>
    <property type="project" value="TreeGrafter"/>
</dbReference>
<protein>
    <recommendedName>
        <fullName evidence="4">lipopolysaccharide heptosyltransferase II</fullName>
        <ecNumber evidence="4">2.4.99.24</ecNumber>
    </recommendedName>
</protein>
<reference evidence="7 8" key="1">
    <citation type="journal article" date="2013" name="Genome Announc.">
        <title>Complete Genome Sequence of Burkholderia sp. Strain RPE64, Bacterial Symbiont of the Bean Bug Riptortus pedestris.</title>
        <authorList>
            <person name="Shibata T.F."/>
            <person name="Maeda T."/>
            <person name="Nikoh N."/>
            <person name="Yamaguchi K."/>
            <person name="Oshima K."/>
            <person name="Hattori M."/>
            <person name="Nishiyama T."/>
            <person name="Hasebe M."/>
            <person name="Fukatsu T."/>
            <person name="Kikuchi Y."/>
            <person name="Shigenobu S."/>
        </authorList>
    </citation>
    <scope>NUCLEOTIDE SEQUENCE [LARGE SCALE GENOMIC DNA]</scope>
</reference>
<dbReference type="AlphaFoldDB" id="R4WF98"/>
<evidence type="ECO:0000256" key="5">
    <source>
        <dbReference type="ARBA" id="ARBA00047503"/>
    </source>
</evidence>
<evidence type="ECO:0000313" key="8">
    <source>
        <dbReference type="Proteomes" id="UP000013966"/>
    </source>
</evidence>
<dbReference type="GO" id="GO:0009244">
    <property type="term" value="P:lipopolysaccharide core region biosynthetic process"/>
    <property type="evidence" value="ECO:0007669"/>
    <property type="project" value="TreeGrafter"/>
</dbReference>
<dbReference type="PANTHER" id="PTHR30160:SF7">
    <property type="entry name" value="ADP-HEPTOSE--LPS HEPTOSYLTRANSFERASE 2"/>
    <property type="match status" value="1"/>
</dbReference>
<dbReference type="CDD" id="cd03789">
    <property type="entry name" value="GT9_LPS_heptosyltransferase"/>
    <property type="match status" value="1"/>
</dbReference>
<reference evidence="7 8" key="2">
    <citation type="journal article" date="2018" name="Int. J. Syst. Evol. Microbiol.">
        <title>Burkholderia insecticola sp. nov., a gut symbiotic bacterium of the bean bug Riptortus pedestris.</title>
        <authorList>
            <person name="Takeshita K."/>
            <person name="Tamaki H."/>
            <person name="Ohbayashi T."/>
            <person name="Meng X.-Y."/>
            <person name="Sone T."/>
            <person name="Mitani Y."/>
            <person name="Peeters C."/>
            <person name="Kikuchi Y."/>
            <person name="Vandamme P."/>
        </authorList>
    </citation>
    <scope>NUCLEOTIDE SEQUENCE [LARGE SCALE GENOMIC DNA]</scope>
    <source>
        <strain evidence="7">RPE64</strain>
    </source>
</reference>